<feature type="signal peptide" evidence="6">
    <location>
        <begin position="1"/>
        <end position="25"/>
    </location>
</feature>
<dbReference type="InterPro" id="IPR012951">
    <property type="entry name" value="BBE"/>
</dbReference>
<sequence length="479" mass="49909">MKHLSASRRTVLGGGVALGTAALLAACGAGTAPAPARLLRPGDPGYRAEVSPFNPNQIPRPGTVVRARTADDVRDAVRDAAARRAPVGVLATGHQPSAPIGEDAVLISTRAMRGVTIDAGRMAARVEAGALWGHTLTASLGQRLVPLHGSTGTVGVVGYTLGGGLSPLLGRVHGYAADHVVAIDVVGADGELRTVTAGSDPELFFGLRGGKSNFGIVTAMEFGLFPVPPLYGGAIMFGGADGARVLHAYREWVRTVPETMSSSVALLRLPDLPQVPEPLRGKLVTTVRIAFTGPAGEGAALVAPLRAAATPLIDQVAEMPWSGYAAIHSDPTTPTPAYERTALLRELSADAVDALFTAAGPDAPAPVTAVEIRHLGGALARPPQAESAVSHRDAAFTLFVAGVGSPEQAGHLREAAAGIVRAMQPWSTGGMYLNFMNTDDTSTDSVRRAYRPEVYDRLLTLKKRVDPDNMFRLNHNIVS</sequence>
<evidence type="ECO:0000313" key="8">
    <source>
        <dbReference type="EMBL" id="MDR7320677.1"/>
    </source>
</evidence>
<dbReference type="Proteomes" id="UP001183629">
    <property type="component" value="Unassembled WGS sequence"/>
</dbReference>
<accession>A0AAE3ZIQ7</accession>
<evidence type="ECO:0000256" key="2">
    <source>
        <dbReference type="ARBA" id="ARBA00005466"/>
    </source>
</evidence>
<organism evidence="8 9">
    <name type="scientific">Catenuloplanes niger</name>
    <dbReference type="NCBI Taxonomy" id="587534"/>
    <lineage>
        <taxon>Bacteria</taxon>
        <taxon>Bacillati</taxon>
        <taxon>Actinomycetota</taxon>
        <taxon>Actinomycetes</taxon>
        <taxon>Micromonosporales</taxon>
        <taxon>Micromonosporaceae</taxon>
        <taxon>Catenuloplanes</taxon>
    </lineage>
</organism>
<feature type="domain" description="FAD-binding PCMH-type" evidence="7">
    <location>
        <begin position="57"/>
        <end position="227"/>
    </location>
</feature>
<dbReference type="Pfam" id="PF08031">
    <property type="entry name" value="BBE"/>
    <property type="match status" value="1"/>
</dbReference>
<dbReference type="SUPFAM" id="SSF56176">
    <property type="entry name" value="FAD-binding/transporter-associated domain-like"/>
    <property type="match status" value="1"/>
</dbReference>
<dbReference type="RefSeq" id="WP_310409285.1">
    <property type="nucleotide sequence ID" value="NZ_JAVDYC010000001.1"/>
</dbReference>
<dbReference type="AlphaFoldDB" id="A0AAE3ZIQ7"/>
<dbReference type="InterPro" id="IPR036318">
    <property type="entry name" value="FAD-bd_PCMH-like_sf"/>
</dbReference>
<dbReference type="PANTHER" id="PTHR42973">
    <property type="entry name" value="BINDING OXIDOREDUCTASE, PUTATIVE (AFU_ORTHOLOGUE AFUA_1G17690)-RELATED"/>
    <property type="match status" value="1"/>
</dbReference>
<keyword evidence="6" id="KW-0732">Signal</keyword>
<evidence type="ECO:0000256" key="6">
    <source>
        <dbReference type="SAM" id="SignalP"/>
    </source>
</evidence>
<dbReference type="PROSITE" id="PS51257">
    <property type="entry name" value="PROKAR_LIPOPROTEIN"/>
    <property type="match status" value="1"/>
</dbReference>
<reference evidence="8 9" key="1">
    <citation type="submission" date="2023-07" db="EMBL/GenBank/DDBJ databases">
        <title>Sequencing the genomes of 1000 actinobacteria strains.</title>
        <authorList>
            <person name="Klenk H.-P."/>
        </authorList>
    </citation>
    <scope>NUCLEOTIDE SEQUENCE [LARGE SCALE GENOMIC DNA]</scope>
    <source>
        <strain evidence="8 9">DSM 44711</strain>
    </source>
</reference>
<keyword evidence="5" id="KW-0560">Oxidoreductase</keyword>
<dbReference type="Pfam" id="PF01565">
    <property type="entry name" value="FAD_binding_4"/>
    <property type="match status" value="1"/>
</dbReference>
<evidence type="ECO:0000256" key="5">
    <source>
        <dbReference type="ARBA" id="ARBA00023002"/>
    </source>
</evidence>
<dbReference type="InterPro" id="IPR050416">
    <property type="entry name" value="FAD-linked_Oxidoreductase"/>
</dbReference>
<dbReference type="PROSITE" id="PS51387">
    <property type="entry name" value="FAD_PCMH"/>
    <property type="match status" value="1"/>
</dbReference>
<dbReference type="GO" id="GO:0016491">
    <property type="term" value="F:oxidoreductase activity"/>
    <property type="evidence" value="ECO:0007669"/>
    <property type="project" value="UniProtKB-KW"/>
</dbReference>
<keyword evidence="3" id="KW-0285">Flavoprotein</keyword>
<dbReference type="PROSITE" id="PS51318">
    <property type="entry name" value="TAT"/>
    <property type="match status" value="1"/>
</dbReference>
<dbReference type="InterPro" id="IPR016169">
    <property type="entry name" value="FAD-bd_PCMH_sub2"/>
</dbReference>
<keyword evidence="4" id="KW-0274">FAD</keyword>
<dbReference type="EMBL" id="JAVDYC010000001">
    <property type="protein sequence ID" value="MDR7320677.1"/>
    <property type="molecule type" value="Genomic_DNA"/>
</dbReference>
<dbReference type="PANTHER" id="PTHR42973:SF39">
    <property type="entry name" value="FAD-BINDING PCMH-TYPE DOMAIN-CONTAINING PROTEIN"/>
    <property type="match status" value="1"/>
</dbReference>
<comment type="similarity">
    <text evidence="2">Belongs to the oxygen-dependent FAD-linked oxidoreductase family.</text>
</comment>
<dbReference type="InterPro" id="IPR016166">
    <property type="entry name" value="FAD-bd_PCMH"/>
</dbReference>
<dbReference type="InterPro" id="IPR006311">
    <property type="entry name" value="TAT_signal"/>
</dbReference>
<feature type="chain" id="PRO_5042177339" evidence="6">
    <location>
        <begin position="26"/>
        <end position="479"/>
    </location>
</feature>
<dbReference type="Gene3D" id="3.40.462.20">
    <property type="match status" value="1"/>
</dbReference>
<evidence type="ECO:0000313" key="9">
    <source>
        <dbReference type="Proteomes" id="UP001183629"/>
    </source>
</evidence>
<comment type="cofactor">
    <cofactor evidence="1">
        <name>FAD</name>
        <dbReference type="ChEBI" id="CHEBI:57692"/>
    </cofactor>
</comment>
<dbReference type="InterPro" id="IPR006094">
    <property type="entry name" value="Oxid_FAD_bind_N"/>
</dbReference>
<dbReference type="InterPro" id="IPR006093">
    <property type="entry name" value="Oxy_OxRdtase_FAD_BS"/>
</dbReference>
<gene>
    <name evidence="8" type="ORF">J2S44_000927</name>
</gene>
<protein>
    <submittedName>
        <fullName evidence="8">FAD/FMN-containing dehydrogenase</fullName>
    </submittedName>
</protein>
<dbReference type="Gene3D" id="3.30.465.10">
    <property type="match status" value="1"/>
</dbReference>
<dbReference type="GO" id="GO:0071949">
    <property type="term" value="F:FAD binding"/>
    <property type="evidence" value="ECO:0007669"/>
    <property type="project" value="InterPro"/>
</dbReference>
<evidence type="ECO:0000259" key="7">
    <source>
        <dbReference type="PROSITE" id="PS51387"/>
    </source>
</evidence>
<dbReference type="Gene3D" id="3.30.43.10">
    <property type="entry name" value="Uridine Diphospho-n-acetylenolpyruvylglucosamine Reductase, domain 2"/>
    <property type="match status" value="1"/>
</dbReference>
<comment type="caution">
    <text evidence="8">The sequence shown here is derived from an EMBL/GenBank/DDBJ whole genome shotgun (WGS) entry which is preliminary data.</text>
</comment>
<dbReference type="InterPro" id="IPR016167">
    <property type="entry name" value="FAD-bd_PCMH_sub1"/>
</dbReference>
<proteinExistence type="inferred from homology"/>
<evidence type="ECO:0000256" key="4">
    <source>
        <dbReference type="ARBA" id="ARBA00022827"/>
    </source>
</evidence>
<evidence type="ECO:0000256" key="3">
    <source>
        <dbReference type="ARBA" id="ARBA00022630"/>
    </source>
</evidence>
<evidence type="ECO:0000256" key="1">
    <source>
        <dbReference type="ARBA" id="ARBA00001974"/>
    </source>
</evidence>
<name>A0AAE3ZIQ7_9ACTN</name>
<dbReference type="PROSITE" id="PS00862">
    <property type="entry name" value="OX2_COVAL_FAD"/>
    <property type="match status" value="1"/>
</dbReference>
<keyword evidence="9" id="KW-1185">Reference proteome</keyword>